<evidence type="ECO:0000256" key="2">
    <source>
        <dbReference type="ARBA" id="ARBA00022723"/>
    </source>
</evidence>
<feature type="chain" id="PRO_5022158341" description="Peptidase M10 metallopeptidase domain-containing protein" evidence="5">
    <location>
        <begin position="33"/>
        <end position="184"/>
    </location>
</feature>
<organism evidence="7 8">
    <name type="scientific">Brevibacillus laterosporus</name>
    <name type="common">Bacillus laterosporus</name>
    <dbReference type="NCBI Taxonomy" id="1465"/>
    <lineage>
        <taxon>Bacteria</taxon>
        <taxon>Bacillati</taxon>
        <taxon>Bacillota</taxon>
        <taxon>Bacilli</taxon>
        <taxon>Bacillales</taxon>
        <taxon>Paenibacillaceae</taxon>
        <taxon>Brevibacillus</taxon>
    </lineage>
</organism>
<feature type="signal peptide" evidence="5">
    <location>
        <begin position="1"/>
        <end position="32"/>
    </location>
</feature>
<name>A0A518V5Y5_BRELA</name>
<dbReference type="InterPro" id="IPR024079">
    <property type="entry name" value="MetalloPept_cat_dom_sf"/>
</dbReference>
<evidence type="ECO:0000259" key="6">
    <source>
        <dbReference type="Pfam" id="PF00413"/>
    </source>
</evidence>
<dbReference type="Proteomes" id="UP000319432">
    <property type="component" value="Chromosome"/>
</dbReference>
<dbReference type="GO" id="GO:0006508">
    <property type="term" value="P:proteolysis"/>
    <property type="evidence" value="ECO:0007669"/>
    <property type="project" value="UniProtKB-KW"/>
</dbReference>
<protein>
    <recommendedName>
        <fullName evidence="6">Peptidase M10 metallopeptidase domain-containing protein</fullName>
    </recommendedName>
</protein>
<evidence type="ECO:0000313" key="7">
    <source>
        <dbReference type="EMBL" id="QDX92398.1"/>
    </source>
</evidence>
<feature type="domain" description="Peptidase M10 metallopeptidase" evidence="6">
    <location>
        <begin position="112"/>
        <end position="183"/>
    </location>
</feature>
<dbReference type="GO" id="GO:0031012">
    <property type="term" value="C:extracellular matrix"/>
    <property type="evidence" value="ECO:0007669"/>
    <property type="project" value="InterPro"/>
</dbReference>
<dbReference type="GO" id="GO:0008270">
    <property type="term" value="F:zinc ion binding"/>
    <property type="evidence" value="ECO:0007669"/>
    <property type="project" value="InterPro"/>
</dbReference>
<dbReference type="PRINTS" id="PR00138">
    <property type="entry name" value="MATRIXIN"/>
</dbReference>
<dbReference type="AlphaFoldDB" id="A0A518V5Y5"/>
<sequence>MVGGYLTVNIHKITFGSLVLLVSLTIANTAFAYETTGYEWESDLVRYNYANDLGSDYVDGLKGALSSWNNAVEKYIAFGKDTKKSRTFIYGEENYGKTGWNAETSVTPYKGSYYIQTASINPNSYYMDSMSAFDIQGVLGHELGHVLGLDHVTNKKQIMCTSAGGRKVNEPGSDDIAGIKSIYK</sequence>
<dbReference type="GO" id="GO:0004222">
    <property type="term" value="F:metalloendopeptidase activity"/>
    <property type="evidence" value="ECO:0007669"/>
    <property type="project" value="InterPro"/>
</dbReference>
<keyword evidence="4" id="KW-0862">Zinc</keyword>
<keyword evidence="8" id="KW-1185">Reference proteome</keyword>
<evidence type="ECO:0000256" key="5">
    <source>
        <dbReference type="SAM" id="SignalP"/>
    </source>
</evidence>
<dbReference type="EMBL" id="CP033464">
    <property type="protein sequence ID" value="QDX92398.1"/>
    <property type="molecule type" value="Genomic_DNA"/>
</dbReference>
<keyword evidence="3" id="KW-0378">Hydrolase</keyword>
<reference evidence="7 8" key="1">
    <citation type="submission" date="2018-11" db="EMBL/GenBank/DDBJ databases">
        <title>Phylogenetic determinants of toxin gene distribution in genomes of Brevibacillus laterosporus.</title>
        <authorList>
            <person name="Glare T.R."/>
            <person name="Durrant A."/>
            <person name="Berry C."/>
            <person name="Palma L."/>
            <person name="Ormskirk M."/>
            <person name="Cox M.O."/>
        </authorList>
    </citation>
    <scope>NUCLEOTIDE SEQUENCE [LARGE SCALE GENOMIC DNA]</scope>
    <source>
        <strain evidence="7 8">1821L</strain>
    </source>
</reference>
<dbReference type="SUPFAM" id="SSF55486">
    <property type="entry name" value="Metalloproteases ('zincins'), catalytic domain"/>
    <property type="match status" value="1"/>
</dbReference>
<dbReference type="Pfam" id="PF00413">
    <property type="entry name" value="Peptidase_M10"/>
    <property type="match status" value="1"/>
</dbReference>
<evidence type="ECO:0000256" key="3">
    <source>
        <dbReference type="ARBA" id="ARBA00022801"/>
    </source>
</evidence>
<keyword evidence="1" id="KW-0645">Protease</keyword>
<gene>
    <name evidence="7" type="ORF">EEL30_08690</name>
</gene>
<dbReference type="Gene3D" id="3.40.390.10">
    <property type="entry name" value="Collagenase (Catalytic Domain)"/>
    <property type="match status" value="1"/>
</dbReference>
<proteinExistence type="predicted"/>
<accession>A0A518V5Y5</accession>
<evidence type="ECO:0000256" key="4">
    <source>
        <dbReference type="ARBA" id="ARBA00022833"/>
    </source>
</evidence>
<dbReference type="InterPro" id="IPR021190">
    <property type="entry name" value="Pept_M10A"/>
</dbReference>
<dbReference type="InterPro" id="IPR001818">
    <property type="entry name" value="Pept_M10_metallopeptidase"/>
</dbReference>
<evidence type="ECO:0000256" key="1">
    <source>
        <dbReference type="ARBA" id="ARBA00022670"/>
    </source>
</evidence>
<keyword evidence="5" id="KW-0732">Signal</keyword>
<evidence type="ECO:0000313" key="8">
    <source>
        <dbReference type="Proteomes" id="UP000319432"/>
    </source>
</evidence>
<dbReference type="OrthoDB" id="2942003at2"/>
<keyword evidence="2" id="KW-0479">Metal-binding</keyword>